<dbReference type="SFLD" id="SFLDG01082">
    <property type="entry name" value="B12-binding_domain_containing"/>
    <property type="match status" value="1"/>
</dbReference>
<dbReference type="Pfam" id="PF19864">
    <property type="entry name" value="Radical_SAM_N2"/>
    <property type="match status" value="1"/>
</dbReference>
<sequence length="674" mass="73737">MMARRTPASPRPDTRPAAPGTSADRAVPAQAAPAAEHSETPHGPSANTTPDQPRTHPHRREVPHALSPGPASVLDEEIANLHETRLTAPYPRKTSGGLLRMVFMLPFGHAFSLMCNGPMALYDLVNRSPHIPAVAERALQYDCLVREGNRLSTPDGVPYRTVESPRPVREADIVGISMINAGDLHSVLRLLDLAGIPRRSRDRVPGRHPLVIGGNQGLADPEPLADYLDVVAIGEAEQSLAELLHLVHRAKAAHPAAGTPPARAALLQDFARVPGLYVPALYEPHFAPGGGVQALGPRSARVPARVHAQYLGVGELRDAHFVYPITDGTAAGMHPVIGCRHTCSFCNLGIPPFRQAPLPLLLAYIDRLEELQVPTVIISAPTFTQYRHRQQLLERLRAYAHRAATAGRQVTTIIGSIRADEISADYLDAVTELGEFGHLFTELHAAKARGVITIAPEWASPDLVALYGKTQTPARIHRALELCRANGNINTVMLYFIIGAPGERPADRLAIADYAVDVRRRLGATDTNVIIKLHQFMPKPGTPTQRLAMTDPDVVHAYGDQIRDRVRALAGDTDFEAYYRVEQFATGRMHLEVVCSRGDRRVGHVLEDLYDAGTDLAELTKDQLVEALDRHGLDYDRHLRHMDDPVLPWHALNHVNRTAEDRLATALAAREAAQ</sequence>
<dbReference type="InterPro" id="IPR023404">
    <property type="entry name" value="rSAM_horseshoe"/>
</dbReference>
<organism evidence="3 4">
    <name type="scientific">Streptomyces paromomycinus</name>
    <name type="common">Streptomyces rimosus subsp. paromomycinus</name>
    <dbReference type="NCBI Taxonomy" id="92743"/>
    <lineage>
        <taxon>Bacteria</taxon>
        <taxon>Bacillati</taxon>
        <taxon>Actinomycetota</taxon>
        <taxon>Actinomycetes</taxon>
        <taxon>Kitasatosporales</taxon>
        <taxon>Streptomycetaceae</taxon>
        <taxon>Streptomyces</taxon>
    </lineage>
</organism>
<dbReference type="InterPro" id="IPR058240">
    <property type="entry name" value="rSAM_sf"/>
</dbReference>
<proteinExistence type="predicted"/>
<dbReference type="GO" id="GO:0003824">
    <property type="term" value="F:catalytic activity"/>
    <property type="evidence" value="ECO:0007669"/>
    <property type="project" value="InterPro"/>
</dbReference>
<reference evidence="3 4" key="1">
    <citation type="submission" date="2018-11" db="EMBL/GenBank/DDBJ databases">
        <title>Whole genome sequence of Streptomyces paromomycinus NBRC 15454(T).</title>
        <authorList>
            <person name="Komaki H."/>
            <person name="Tamura T."/>
        </authorList>
    </citation>
    <scope>NUCLEOTIDE SEQUENCE [LARGE SCALE GENOMIC DNA]</scope>
    <source>
        <strain evidence="3 4">NBRC 15454</strain>
    </source>
</reference>
<dbReference type="EMBL" id="BHZD01000001">
    <property type="protein sequence ID" value="GCD40867.1"/>
    <property type="molecule type" value="Genomic_DNA"/>
</dbReference>
<comment type="caution">
    <text evidence="3">The sequence shown here is derived from an EMBL/GenBank/DDBJ whole genome shotgun (WGS) entry which is preliminary data.</text>
</comment>
<evidence type="ECO:0000259" key="2">
    <source>
        <dbReference type="PROSITE" id="PS51918"/>
    </source>
</evidence>
<dbReference type="InterPro" id="IPR045784">
    <property type="entry name" value="Radical_SAM_N2"/>
</dbReference>
<keyword evidence="4" id="KW-1185">Reference proteome</keyword>
<dbReference type="Gene3D" id="3.80.30.20">
    <property type="entry name" value="tm_1862 like domain"/>
    <property type="match status" value="1"/>
</dbReference>
<dbReference type="InterPro" id="IPR007197">
    <property type="entry name" value="rSAM"/>
</dbReference>
<dbReference type="InterPro" id="IPR006638">
    <property type="entry name" value="Elp3/MiaA/NifB-like_rSAM"/>
</dbReference>
<dbReference type="AlphaFoldDB" id="A0A401VUV9"/>
<dbReference type="PANTHER" id="PTHR42731:SF1">
    <property type="entry name" value="RADICAL SAM DOMAIN PROTEIN"/>
    <property type="match status" value="1"/>
</dbReference>
<feature type="domain" description="Radical SAM core" evidence="2">
    <location>
        <begin position="325"/>
        <end position="572"/>
    </location>
</feature>
<evidence type="ECO:0000313" key="3">
    <source>
        <dbReference type="EMBL" id="GCD40867.1"/>
    </source>
</evidence>
<dbReference type="SUPFAM" id="SSF102114">
    <property type="entry name" value="Radical SAM enzymes"/>
    <property type="match status" value="1"/>
</dbReference>
<dbReference type="SFLD" id="SFLDS00029">
    <property type="entry name" value="Radical_SAM"/>
    <property type="match status" value="1"/>
</dbReference>
<feature type="compositionally biased region" description="Low complexity" evidence="1">
    <location>
        <begin position="23"/>
        <end position="35"/>
    </location>
</feature>
<dbReference type="Pfam" id="PF04055">
    <property type="entry name" value="Radical_SAM"/>
    <property type="match status" value="1"/>
</dbReference>
<gene>
    <name evidence="3" type="ORF">GKJPGBOP_00520</name>
</gene>
<dbReference type="RefSeq" id="WP_246177159.1">
    <property type="nucleotide sequence ID" value="NZ_BHZD01000001.1"/>
</dbReference>
<dbReference type="PANTHER" id="PTHR42731">
    <property type="entry name" value="SLL1084 PROTEIN"/>
    <property type="match status" value="1"/>
</dbReference>
<dbReference type="Gene3D" id="3.40.50.280">
    <property type="entry name" value="Cobalamin-binding domain"/>
    <property type="match status" value="1"/>
</dbReference>
<evidence type="ECO:0000313" key="4">
    <source>
        <dbReference type="Proteomes" id="UP000286746"/>
    </source>
</evidence>
<protein>
    <submittedName>
        <fullName evidence="3">B12-binding domain-containing radical SAM protein</fullName>
    </submittedName>
</protein>
<evidence type="ECO:0000256" key="1">
    <source>
        <dbReference type="SAM" id="MobiDB-lite"/>
    </source>
</evidence>
<name>A0A401VUV9_STREY</name>
<dbReference type="SMART" id="SM00729">
    <property type="entry name" value="Elp3"/>
    <property type="match status" value="1"/>
</dbReference>
<feature type="region of interest" description="Disordered" evidence="1">
    <location>
        <begin position="1"/>
        <end position="70"/>
    </location>
</feature>
<dbReference type="Proteomes" id="UP000286746">
    <property type="component" value="Unassembled WGS sequence"/>
</dbReference>
<dbReference type="PROSITE" id="PS51918">
    <property type="entry name" value="RADICAL_SAM"/>
    <property type="match status" value="1"/>
</dbReference>
<accession>A0A401VUV9</accession>
<dbReference type="GO" id="GO:0051536">
    <property type="term" value="F:iron-sulfur cluster binding"/>
    <property type="evidence" value="ECO:0007669"/>
    <property type="project" value="InterPro"/>
</dbReference>